<proteinExistence type="inferred from homology"/>
<dbReference type="GO" id="GO:0005506">
    <property type="term" value="F:iron ion binding"/>
    <property type="evidence" value="ECO:0007669"/>
    <property type="project" value="InterPro"/>
</dbReference>
<protein>
    <recommendedName>
        <fullName evidence="9">Cytochrome P450</fullName>
    </recommendedName>
</protein>
<dbReference type="CDD" id="cd11064">
    <property type="entry name" value="CYP86A"/>
    <property type="match status" value="1"/>
</dbReference>
<reference evidence="7" key="1">
    <citation type="submission" date="2021-01" db="UniProtKB">
        <authorList>
            <consortium name="EnsemblPlants"/>
        </authorList>
    </citation>
    <scope>IDENTIFICATION</scope>
</reference>
<dbReference type="PRINTS" id="PR00463">
    <property type="entry name" value="EP450I"/>
</dbReference>
<keyword evidence="5 6" id="KW-0408">Iron</keyword>
<dbReference type="Pfam" id="PF00067">
    <property type="entry name" value="p450"/>
    <property type="match status" value="1"/>
</dbReference>
<feature type="binding site" description="axial binding residue" evidence="6">
    <location>
        <position position="465"/>
    </location>
    <ligand>
        <name>heme</name>
        <dbReference type="ChEBI" id="CHEBI:30413"/>
    </ligand>
    <ligandPart>
        <name>Fe</name>
        <dbReference type="ChEBI" id="CHEBI:18248"/>
    </ligandPart>
</feature>
<dbReference type="GO" id="GO:0020037">
    <property type="term" value="F:heme binding"/>
    <property type="evidence" value="ECO:0007669"/>
    <property type="project" value="InterPro"/>
</dbReference>
<evidence type="ECO:0000256" key="1">
    <source>
        <dbReference type="ARBA" id="ARBA00001971"/>
    </source>
</evidence>
<dbReference type="InterPro" id="IPR036396">
    <property type="entry name" value="Cyt_P450_sf"/>
</dbReference>
<dbReference type="EnsemblPlants" id="Kaladp0004s0014.1.v1.1">
    <property type="protein sequence ID" value="Kaladp0004s0014.1.v1.1.CDS.1"/>
    <property type="gene ID" value="Kaladp0004s0014.v1.1"/>
</dbReference>
<dbReference type="PRINTS" id="PR00385">
    <property type="entry name" value="P450"/>
</dbReference>
<keyword evidence="3 6" id="KW-0479">Metal-binding</keyword>
<dbReference type="Proteomes" id="UP000594263">
    <property type="component" value="Unplaced"/>
</dbReference>
<dbReference type="InterPro" id="IPR002401">
    <property type="entry name" value="Cyt_P450_E_grp-I"/>
</dbReference>
<keyword evidence="4" id="KW-0560">Oxidoreductase</keyword>
<evidence type="ECO:0000256" key="2">
    <source>
        <dbReference type="ARBA" id="ARBA00010617"/>
    </source>
</evidence>
<dbReference type="GO" id="GO:0004497">
    <property type="term" value="F:monooxygenase activity"/>
    <property type="evidence" value="ECO:0007669"/>
    <property type="project" value="InterPro"/>
</dbReference>
<evidence type="ECO:0000313" key="8">
    <source>
        <dbReference type="Proteomes" id="UP000594263"/>
    </source>
</evidence>
<comment type="similarity">
    <text evidence="2">Belongs to the cytochrome P450 family.</text>
</comment>
<keyword evidence="8" id="KW-1185">Reference proteome</keyword>
<evidence type="ECO:0000256" key="5">
    <source>
        <dbReference type="ARBA" id="ARBA00023004"/>
    </source>
</evidence>
<evidence type="ECO:0008006" key="9">
    <source>
        <dbReference type="Google" id="ProtNLM"/>
    </source>
</evidence>
<sequence>MQSLNLLQNLPISITTLLLLLIVPFLLLLLLAARNGSSSSSSAQPKSYPLIGMEIARHRNTSNRLQWTTQILKSTPTLTFTFRRSFLFPSLIVTANPANVRHILKTSFNSYQKGPVFRTVFYDFLGHGIFNADGENWKFQRQVASHEFTTKSLRKFILTVVDAELRGRLKPLLTAAAEQSSVLDLQDVLQRFAFDNICQIAFGYDPAYLSPDDLPQTEFAVAFEHSALLTSLRSLAIFPTWRLKKILRLGSEKELSNDVASIRELARKIVREKKAELQKRLSLSSSQAAVDSGDEDLLSRFLSSGHSDEDFMVDIVISFILAGRDTTSVALTWFFWLLYKHPQVEAEILNEVVEKSDLNSFEEARDMTYAHAALYESMRFYPPVPTDGKHAMQDDVLPDGTVVKKGMSVTYHPYAMGRMEELWGADWEEFKPERWLQRDETTGKVRLVNVDSYKYPVFQAGPRICLGKDMAFLQMKRVVAAVLSDFKVIPVVEGFAPEFIAQLTGKMKGGFPVRVEKRTT</sequence>
<organism evidence="7 8">
    <name type="scientific">Kalanchoe fedtschenkoi</name>
    <name type="common">Lavender scallops</name>
    <name type="synonym">South American air plant</name>
    <dbReference type="NCBI Taxonomy" id="63787"/>
    <lineage>
        <taxon>Eukaryota</taxon>
        <taxon>Viridiplantae</taxon>
        <taxon>Streptophyta</taxon>
        <taxon>Embryophyta</taxon>
        <taxon>Tracheophyta</taxon>
        <taxon>Spermatophyta</taxon>
        <taxon>Magnoliopsida</taxon>
        <taxon>eudicotyledons</taxon>
        <taxon>Gunneridae</taxon>
        <taxon>Pentapetalae</taxon>
        <taxon>Saxifragales</taxon>
        <taxon>Crassulaceae</taxon>
        <taxon>Kalanchoe</taxon>
    </lineage>
</organism>
<dbReference type="Gene3D" id="1.10.630.10">
    <property type="entry name" value="Cytochrome P450"/>
    <property type="match status" value="1"/>
</dbReference>
<evidence type="ECO:0000313" key="7">
    <source>
        <dbReference type="EnsemblPlants" id="Kaladp0004s0014.1.v1.1.CDS.1"/>
    </source>
</evidence>
<comment type="cofactor">
    <cofactor evidence="1 6">
        <name>heme</name>
        <dbReference type="ChEBI" id="CHEBI:30413"/>
    </cofactor>
</comment>
<name>A0A7N0RAE5_KALFE</name>
<keyword evidence="6" id="KW-0349">Heme</keyword>
<dbReference type="InterPro" id="IPR001128">
    <property type="entry name" value="Cyt_P450"/>
</dbReference>
<dbReference type="Gramene" id="Kaladp0004s0014.1.v1.1">
    <property type="protein sequence ID" value="Kaladp0004s0014.1.v1.1.CDS.1"/>
    <property type="gene ID" value="Kaladp0004s0014.v1.1"/>
</dbReference>
<evidence type="ECO:0000256" key="6">
    <source>
        <dbReference type="PIRSR" id="PIRSR602401-1"/>
    </source>
</evidence>
<dbReference type="GO" id="GO:0016705">
    <property type="term" value="F:oxidoreductase activity, acting on paired donors, with incorporation or reduction of molecular oxygen"/>
    <property type="evidence" value="ECO:0007669"/>
    <property type="project" value="InterPro"/>
</dbReference>
<accession>A0A7N0RAE5</accession>
<dbReference type="SUPFAM" id="SSF48264">
    <property type="entry name" value="Cytochrome P450"/>
    <property type="match status" value="1"/>
</dbReference>
<evidence type="ECO:0000256" key="3">
    <source>
        <dbReference type="ARBA" id="ARBA00022723"/>
    </source>
</evidence>
<dbReference type="AlphaFoldDB" id="A0A7N0RAE5"/>
<dbReference type="OMA" id="PLKYTPM"/>
<evidence type="ECO:0000256" key="4">
    <source>
        <dbReference type="ARBA" id="ARBA00023002"/>
    </source>
</evidence>
<dbReference type="PANTHER" id="PTHR24296">
    <property type="entry name" value="CYTOCHROME P450"/>
    <property type="match status" value="1"/>
</dbReference>